<dbReference type="InterPro" id="IPR012334">
    <property type="entry name" value="Pectin_lyas_fold"/>
</dbReference>
<evidence type="ECO:0000313" key="12">
    <source>
        <dbReference type="Proteomes" id="UP000622797"/>
    </source>
</evidence>
<dbReference type="AlphaFoldDB" id="A0A8H4WRL7"/>
<keyword evidence="7 10" id="KW-0106">Calcium</keyword>
<reference evidence="11" key="1">
    <citation type="journal article" date="2020" name="BMC Genomics">
        <title>Correction to: Identification and distribution of gene clusters required for synthesis of sphingolipid metabolism inhibitors in diverse species of the filamentous fungus Fusarium.</title>
        <authorList>
            <person name="Kim H.S."/>
            <person name="Lohmar J.M."/>
            <person name="Busman M."/>
            <person name="Brown D.W."/>
            <person name="Naumann T.A."/>
            <person name="Divon H.H."/>
            <person name="Lysoe E."/>
            <person name="Uhlig S."/>
            <person name="Proctor R.H."/>
        </authorList>
    </citation>
    <scope>NUCLEOTIDE SEQUENCE</scope>
    <source>
        <strain evidence="11">NRRL 20472</strain>
    </source>
</reference>
<dbReference type="PANTHER" id="PTHR33407">
    <property type="entry name" value="PECTATE LYASE F-RELATED"/>
    <property type="match status" value="1"/>
</dbReference>
<keyword evidence="12" id="KW-1185">Reference proteome</keyword>
<evidence type="ECO:0000256" key="9">
    <source>
        <dbReference type="ARBA" id="ARBA00025679"/>
    </source>
</evidence>
<dbReference type="EMBL" id="JABEXW010001108">
    <property type="protein sequence ID" value="KAF4947360.1"/>
    <property type="molecule type" value="Genomic_DNA"/>
</dbReference>
<feature type="chain" id="PRO_5034478506" description="Pectate lyase" evidence="10">
    <location>
        <begin position="19"/>
        <end position="245"/>
    </location>
</feature>
<comment type="caution">
    <text evidence="11">The sequence shown here is derived from an EMBL/GenBank/DDBJ whole genome shotgun (WGS) entry which is preliminary data.</text>
</comment>
<comment type="catalytic activity">
    <reaction evidence="1 10">
        <text>Eliminative cleavage of (1-&gt;4)-alpha-D-galacturonan to give oligosaccharides with 4-deoxy-alpha-D-galact-4-enuronosyl groups at their non-reducing ends.</text>
        <dbReference type="EC" id="4.2.2.2"/>
    </reaction>
</comment>
<evidence type="ECO:0000256" key="3">
    <source>
        <dbReference type="ARBA" id="ARBA00004613"/>
    </source>
</evidence>
<evidence type="ECO:0000256" key="2">
    <source>
        <dbReference type="ARBA" id="ARBA00001913"/>
    </source>
</evidence>
<keyword evidence="6 10" id="KW-0732">Signal</keyword>
<dbReference type="Pfam" id="PF03211">
    <property type="entry name" value="Pectate_lyase"/>
    <property type="match status" value="1"/>
</dbReference>
<keyword evidence="5 10" id="KW-0964">Secreted</keyword>
<dbReference type="EC" id="4.2.2.2" evidence="10"/>
<evidence type="ECO:0000256" key="1">
    <source>
        <dbReference type="ARBA" id="ARBA00000695"/>
    </source>
</evidence>
<comment type="similarity">
    <text evidence="4 10">Belongs to the polysaccharide lyase 3 family.</text>
</comment>
<dbReference type="GO" id="GO:0005576">
    <property type="term" value="C:extracellular region"/>
    <property type="evidence" value="ECO:0007669"/>
    <property type="project" value="UniProtKB-SubCell"/>
</dbReference>
<comment type="function">
    <text evidence="9 10">Pectinolytic enzyme consist of four classes of enzymes: pectin lyase, polygalacturonase, pectin methylesterase and rhamnogalacturonase. Among pectinolytic enzymes, pectin lyase is the most important in depolymerization of pectin, since it cleaves internal glycosidic bonds of highly methylated pectins. Favors pectate, the anion, over pectin, the methyl ester.</text>
</comment>
<reference evidence="11" key="2">
    <citation type="submission" date="2020-05" db="EMBL/GenBank/DDBJ databases">
        <authorList>
            <person name="Kim H.-S."/>
            <person name="Proctor R.H."/>
            <person name="Brown D.W."/>
        </authorList>
    </citation>
    <scope>NUCLEOTIDE SEQUENCE</scope>
    <source>
        <strain evidence="11">NRRL 20472</strain>
    </source>
</reference>
<sequence length="245" mass="25656">MHFHQAIAPLAFATAAFGQTLNIPTRVGSIQVLPTPSVISGSQDFGNKEFARPGNCATYDGPSDANIVFILEDGATISNVIIGANQLEGIRCRGKCTIKNAWFRDVCEANHATTDAINLSGNGDILIQGGGAQSAPDNVIVHSGRGTVTVKDFTIVNAKKLYRSCGNCLNNGGPRNIIVENLKASGVDWLVGINSNFGDVAKVSGSCGTDVKKVCQEFKGVQRPNESPKLGTTANCEGQSSLSAC</sequence>
<feature type="signal peptide" evidence="10">
    <location>
        <begin position="1"/>
        <end position="18"/>
    </location>
</feature>
<dbReference type="GO" id="GO:0030570">
    <property type="term" value="F:pectate lyase activity"/>
    <property type="evidence" value="ECO:0007669"/>
    <property type="project" value="UniProtKB-UniRule"/>
</dbReference>
<protein>
    <recommendedName>
        <fullName evidence="10">Pectate lyase</fullName>
        <ecNumber evidence="10">4.2.2.2</ecNumber>
    </recommendedName>
</protein>
<evidence type="ECO:0000256" key="5">
    <source>
        <dbReference type="ARBA" id="ARBA00022525"/>
    </source>
</evidence>
<keyword evidence="8 10" id="KW-0456">Lyase</keyword>
<evidence type="ECO:0000256" key="6">
    <source>
        <dbReference type="ARBA" id="ARBA00022729"/>
    </source>
</evidence>
<comment type="subcellular location">
    <subcellularLocation>
        <location evidence="3 10">Secreted</location>
    </subcellularLocation>
</comment>
<dbReference type="InterPro" id="IPR011050">
    <property type="entry name" value="Pectin_lyase_fold/virulence"/>
</dbReference>
<dbReference type="PANTHER" id="PTHR33407:SF9">
    <property type="entry name" value="PECTATE LYASE F-RELATED"/>
    <property type="match status" value="1"/>
</dbReference>
<evidence type="ECO:0000256" key="8">
    <source>
        <dbReference type="ARBA" id="ARBA00023239"/>
    </source>
</evidence>
<dbReference type="OrthoDB" id="441042at2759"/>
<comment type="cofactor">
    <cofactor evidence="2 10">
        <name>Ca(2+)</name>
        <dbReference type="ChEBI" id="CHEBI:29108"/>
    </cofactor>
</comment>
<dbReference type="InterPro" id="IPR004898">
    <property type="entry name" value="Pectate_lyase_PlyH/PlyE-like"/>
</dbReference>
<gene>
    <name evidence="11" type="ORF">FSARC_13981</name>
</gene>
<proteinExistence type="inferred from homology"/>
<organism evidence="11 12">
    <name type="scientific">Fusarium sarcochroum</name>
    <dbReference type="NCBI Taxonomy" id="1208366"/>
    <lineage>
        <taxon>Eukaryota</taxon>
        <taxon>Fungi</taxon>
        <taxon>Dikarya</taxon>
        <taxon>Ascomycota</taxon>
        <taxon>Pezizomycotina</taxon>
        <taxon>Sordariomycetes</taxon>
        <taxon>Hypocreomycetidae</taxon>
        <taxon>Hypocreales</taxon>
        <taxon>Nectriaceae</taxon>
        <taxon>Fusarium</taxon>
        <taxon>Fusarium lateritium species complex</taxon>
    </lineage>
</organism>
<accession>A0A8H4WRL7</accession>
<dbReference type="Gene3D" id="2.160.20.10">
    <property type="entry name" value="Single-stranded right-handed beta-helix, Pectin lyase-like"/>
    <property type="match status" value="1"/>
</dbReference>
<evidence type="ECO:0000256" key="4">
    <source>
        <dbReference type="ARBA" id="ARBA00006463"/>
    </source>
</evidence>
<dbReference type="SUPFAM" id="SSF51126">
    <property type="entry name" value="Pectin lyase-like"/>
    <property type="match status" value="1"/>
</dbReference>
<name>A0A8H4WRL7_9HYPO</name>
<evidence type="ECO:0000256" key="10">
    <source>
        <dbReference type="RuleBase" id="RU367009"/>
    </source>
</evidence>
<dbReference type="GO" id="GO:0045490">
    <property type="term" value="P:pectin catabolic process"/>
    <property type="evidence" value="ECO:0007669"/>
    <property type="project" value="TreeGrafter"/>
</dbReference>
<evidence type="ECO:0000313" key="11">
    <source>
        <dbReference type="EMBL" id="KAF4947360.1"/>
    </source>
</evidence>
<evidence type="ECO:0000256" key="7">
    <source>
        <dbReference type="ARBA" id="ARBA00022837"/>
    </source>
</evidence>
<dbReference type="Proteomes" id="UP000622797">
    <property type="component" value="Unassembled WGS sequence"/>
</dbReference>